<protein>
    <submittedName>
        <fullName evidence="4">Transient receptor potential cation channel subfamily A member 1</fullName>
    </submittedName>
</protein>
<sequence>MDLPNLHQETSYNVMDVMTPDDEEFNGRLLHQSALWDNAELLEDLLRGDQLSILNSQDSCGRTPLHAASTTENSTCLRILLQAGADPNIHCGPRGDCKKSSGHWLQTTRRS</sequence>
<dbReference type="Pfam" id="PF12796">
    <property type="entry name" value="Ank_2"/>
    <property type="match status" value="1"/>
</dbReference>
<dbReference type="SMART" id="SM00248">
    <property type="entry name" value="ANK"/>
    <property type="match status" value="1"/>
</dbReference>
<evidence type="ECO:0000313" key="4">
    <source>
        <dbReference type="EMBL" id="JAG30304.1"/>
    </source>
</evidence>
<organism evidence="4">
    <name type="scientific">Lygus hesperus</name>
    <name type="common">Western plant bug</name>
    <dbReference type="NCBI Taxonomy" id="30085"/>
    <lineage>
        <taxon>Eukaryota</taxon>
        <taxon>Metazoa</taxon>
        <taxon>Ecdysozoa</taxon>
        <taxon>Arthropoda</taxon>
        <taxon>Hexapoda</taxon>
        <taxon>Insecta</taxon>
        <taxon>Pterygota</taxon>
        <taxon>Neoptera</taxon>
        <taxon>Paraneoptera</taxon>
        <taxon>Hemiptera</taxon>
        <taxon>Heteroptera</taxon>
        <taxon>Panheteroptera</taxon>
        <taxon>Cimicomorpha</taxon>
        <taxon>Miridae</taxon>
        <taxon>Mirini</taxon>
        <taxon>Lygus</taxon>
    </lineage>
</organism>
<name>A0A0A9YDP2_LYGHE</name>
<gene>
    <name evidence="4" type="primary">Trpa1</name>
    <name evidence="4" type="ORF">CM83_103692</name>
</gene>
<keyword evidence="4" id="KW-0675">Receptor</keyword>
<feature type="repeat" description="ANK" evidence="3">
    <location>
        <begin position="60"/>
        <end position="92"/>
    </location>
</feature>
<reference evidence="4" key="1">
    <citation type="journal article" date="2014" name="PLoS ONE">
        <title>Transcriptome-Based Identification of ABC Transporters in the Western Tarnished Plant Bug Lygus hesperus.</title>
        <authorList>
            <person name="Hull J.J."/>
            <person name="Chaney K."/>
            <person name="Geib S.M."/>
            <person name="Fabrick J.A."/>
            <person name="Brent C.S."/>
            <person name="Walsh D."/>
            <person name="Lavine L.C."/>
        </authorList>
    </citation>
    <scope>NUCLEOTIDE SEQUENCE</scope>
</reference>
<dbReference type="PANTHER" id="PTHR24201:SF15">
    <property type="entry name" value="ANKYRIN REPEAT DOMAIN-CONTAINING PROTEIN 66"/>
    <property type="match status" value="1"/>
</dbReference>
<evidence type="ECO:0000256" key="3">
    <source>
        <dbReference type="PROSITE-ProRule" id="PRU00023"/>
    </source>
</evidence>
<dbReference type="PANTHER" id="PTHR24201">
    <property type="entry name" value="ANK_REP_REGION DOMAIN-CONTAINING PROTEIN"/>
    <property type="match status" value="1"/>
</dbReference>
<evidence type="ECO:0000256" key="1">
    <source>
        <dbReference type="ARBA" id="ARBA00022737"/>
    </source>
</evidence>
<dbReference type="AlphaFoldDB" id="A0A0A9YDP2"/>
<keyword evidence="1" id="KW-0677">Repeat</keyword>
<reference evidence="4" key="2">
    <citation type="submission" date="2014-07" db="EMBL/GenBank/DDBJ databases">
        <authorList>
            <person name="Hull J."/>
        </authorList>
    </citation>
    <scope>NUCLEOTIDE SEQUENCE</scope>
</reference>
<dbReference type="EMBL" id="GBHO01013300">
    <property type="protein sequence ID" value="JAG30304.1"/>
    <property type="molecule type" value="Transcribed_RNA"/>
</dbReference>
<dbReference type="InterPro" id="IPR002110">
    <property type="entry name" value="Ankyrin_rpt"/>
</dbReference>
<dbReference type="PROSITE" id="PS50297">
    <property type="entry name" value="ANK_REP_REGION"/>
    <property type="match status" value="1"/>
</dbReference>
<keyword evidence="2 3" id="KW-0040">ANK repeat</keyword>
<dbReference type="Gene3D" id="1.25.40.20">
    <property type="entry name" value="Ankyrin repeat-containing domain"/>
    <property type="match status" value="1"/>
</dbReference>
<evidence type="ECO:0000256" key="2">
    <source>
        <dbReference type="ARBA" id="ARBA00023043"/>
    </source>
</evidence>
<dbReference type="SUPFAM" id="SSF48403">
    <property type="entry name" value="Ankyrin repeat"/>
    <property type="match status" value="1"/>
</dbReference>
<dbReference type="InterPro" id="IPR050776">
    <property type="entry name" value="Ank_Repeat/CDKN_Inhibitor"/>
</dbReference>
<dbReference type="PROSITE" id="PS50088">
    <property type="entry name" value="ANK_REPEAT"/>
    <property type="match status" value="1"/>
</dbReference>
<dbReference type="InterPro" id="IPR036770">
    <property type="entry name" value="Ankyrin_rpt-contain_sf"/>
</dbReference>
<proteinExistence type="predicted"/>
<accession>A0A0A9YDP2</accession>